<dbReference type="Proteomes" id="UP000691718">
    <property type="component" value="Unassembled WGS sequence"/>
</dbReference>
<evidence type="ECO:0000313" key="4">
    <source>
        <dbReference type="Proteomes" id="UP000691718"/>
    </source>
</evidence>
<feature type="compositionally biased region" description="Pro residues" evidence="2">
    <location>
        <begin position="583"/>
        <end position="592"/>
    </location>
</feature>
<feature type="compositionally biased region" description="Basic residues" evidence="2">
    <location>
        <begin position="1302"/>
        <end position="1315"/>
    </location>
</feature>
<feature type="region of interest" description="Disordered" evidence="2">
    <location>
        <begin position="475"/>
        <end position="501"/>
    </location>
</feature>
<feature type="region of interest" description="Disordered" evidence="2">
    <location>
        <begin position="581"/>
        <end position="623"/>
    </location>
</feature>
<feature type="compositionally biased region" description="Low complexity" evidence="2">
    <location>
        <begin position="152"/>
        <end position="162"/>
    </location>
</feature>
<feature type="region of interest" description="Disordered" evidence="2">
    <location>
        <begin position="128"/>
        <end position="164"/>
    </location>
</feature>
<proteinExistence type="predicted"/>
<dbReference type="Pfam" id="PF14924">
    <property type="entry name" value="MAP10_N"/>
    <property type="match status" value="1"/>
</dbReference>
<evidence type="ECO:0000256" key="2">
    <source>
        <dbReference type="SAM" id="MobiDB-lite"/>
    </source>
</evidence>
<keyword evidence="4" id="KW-1185">Reference proteome</keyword>
<feature type="coiled-coil region" evidence="1">
    <location>
        <begin position="304"/>
        <end position="331"/>
    </location>
</feature>
<sequence length="1843" mass="210619">MSDKSGKSESSCSERQTLNKIKSNSGSLTTAKALTKTQHSSKTKLVESTDNCVPKVDAQNVTAGSESEQFRNQPSPTLETEEIFKLSSTPEATTSSPYLEEAIMSSPLPTRSDSSLLRIKTQIRQAKAVEAGETMRRTSEAEDQIDSDNDSGDTNTSLDNSTRSISGSRMFLNELPRHANEILQRSKSELEKPGNLKREIRESVISGLYTLYEMVLKLSDSRMLHMLEANKQKLNVSKESERLTQRHARFMHETLGQYALLKECVDKLQRETESMRMIMSYDLCTAITETKHEVTTVRHEMSSTSCISNQIKTLEEELRLLRKEAESQRHTITKELASTSLTAELQEIRSAINDIKSKWWSLFPGLPTVSTEQEKSQEEQVQGISQELRQEFHQLKTQFQEDITDLRSEISQISQEIAKLRKCPADSLITSVQASVEELRRETRELQDTTVESAAPIRMAIEGLRNEVRSQSIIDRANTEDKNQDNSLQGQRKPEKALTQKQTVVKPYLPPRSYSEVVAKPNFSIMVESADPRNTSDDFIKQVVVQSVKSMIESTNLIIRSEFADIFSLELKDPKQMHIVIPEPLPLPPAPPGKKGRKKKKAKPKRKKGKKKKGKVVEAPPSEPVIQSGQSVLFSSSAELLIQNMKRFPLELSLWNKEENLSYIGSISIPWDPIFLQYLETIYKCQDTPPVTLNEEYNLFEEVTAKLIAKIGIQVKLSYLGDKVTAAFRTLSEDPVIKKVLYTGMNSKTTSYMCTMKTTDEIFVENCNKIENNFVKDKPQPNKIIYADYKNAPEAKYNIFNDGDYCCMNNADKPPNTIYKAPETCPDIDFIADYVRKIIASCNDNMRMLTPRPTIKPRIKATDIDRLCYCKETKWPENEISQRFKNEVQNEPCPKCLSTEKEARSNTNVTCFDIANIRGPCGRHDCRIARDMRAYIENLVEEDKKEINIDEIFGPCGSKECTLAEKIQEFLRREGIFNQSNTLEGLSTQCACIKQMQTSLKKRKSCDTICSEDCDTSDSGTNYCDTKDCPFRENTEPKQVYDVYYFFVQYDFDKKSNTSSPADSNKSSTFQYCSSLCPSMKTSEKTFCTKSACSFSLNTKENMPNCYINEANEEQNNYLSPVDSNVVIHFEDIHNPCYVKSCNVVDVVKDFIVEGAQSERKLDEALEPCYCDCECSFRFSKKTTYCAVCGGYECLGDDLKDLPQHAKPYPCPVYHKQYDKKYIKVTSPWPEEQVPEKQPDNLNVKSSKVGGASRGAYSEKKSKVTHSVRSLSDRRSDRRSYRRSDRRSEQKSDRRSENKIKNAIKVRSLKKPKPKPKPEISKVEKISPLVEKKPDIKYPYPAVPKNMGWLWNAEDIPGMKVRPKWRPGAANKILVRRYKAVREGVDIIAKKKRAMMQRKKKLEMKPTLVVKKCNGEYTVQMEVFKKYSKDRLHFQYPYDEKPPLIYTIGKTAEEKAKIHKKKERIERRETRRKCRLLQSTFRNKCQEICLKAYNQAIGLLPLPDPNKPDCPCYTDSVKNLSPPIDSCSCSDEENISSSDTDNDDWIIEFTPPLARWDTKVKHPPVLLENECQYNYLDFKVKLLDKSGNPVPRYFKGPDGKQECSDLGGFWGPKHDWLEINKDGYIGPDNRWVPMNFIGPDGMFYSAEDGFFTDNTGRNLQIGVDGFIDKDGKWAWYCNKKIPRSEKSKTLSSIATRDFKKSKIDTTQVISKDRLHDNSEKSTPSNLKENNEQKYSKSAMITTGKGKVNKSVSYSSPKTNNQLIMSVSVDQIKYKALQKPRAANNVIRNRFGKYNEIMQLQTYDDEIELKLHTNADRVSNTTRKKISPFTIRRKYPGKLESLVT</sequence>
<gene>
    <name evidence="3" type="ORF">PAPOLLO_LOCUS24966</name>
</gene>
<comment type="caution">
    <text evidence="3">The sequence shown here is derived from an EMBL/GenBank/DDBJ whole genome shotgun (WGS) entry which is preliminary data.</text>
</comment>
<feature type="coiled-coil region" evidence="1">
    <location>
        <begin position="396"/>
        <end position="449"/>
    </location>
</feature>
<feature type="region of interest" description="Disordered" evidence="2">
    <location>
        <begin position="1"/>
        <end position="51"/>
    </location>
</feature>
<accession>A0A8S3Y2S2</accession>
<dbReference type="EMBL" id="CAJQZP010001492">
    <property type="protein sequence ID" value="CAG5051149.1"/>
    <property type="molecule type" value="Genomic_DNA"/>
</dbReference>
<feature type="compositionally biased region" description="Basic and acidic residues" evidence="2">
    <location>
        <begin position="1710"/>
        <end position="1719"/>
    </location>
</feature>
<evidence type="ECO:0000256" key="1">
    <source>
        <dbReference type="SAM" id="Coils"/>
    </source>
</evidence>
<dbReference type="OrthoDB" id="7485842at2759"/>
<feature type="region of interest" description="Disordered" evidence="2">
    <location>
        <begin position="1230"/>
        <end position="1321"/>
    </location>
</feature>
<feature type="compositionally biased region" description="Basic residues" evidence="2">
    <location>
        <begin position="594"/>
        <end position="614"/>
    </location>
</feature>
<feature type="compositionally biased region" description="Basic and acidic residues" evidence="2">
    <location>
        <begin position="1271"/>
        <end position="1300"/>
    </location>
</feature>
<feature type="compositionally biased region" description="Acidic residues" evidence="2">
    <location>
        <begin position="141"/>
        <end position="151"/>
    </location>
</feature>
<organism evidence="3 4">
    <name type="scientific">Parnassius apollo</name>
    <name type="common">Apollo butterfly</name>
    <name type="synonym">Papilio apollo</name>
    <dbReference type="NCBI Taxonomy" id="110799"/>
    <lineage>
        <taxon>Eukaryota</taxon>
        <taxon>Metazoa</taxon>
        <taxon>Ecdysozoa</taxon>
        <taxon>Arthropoda</taxon>
        <taxon>Hexapoda</taxon>
        <taxon>Insecta</taxon>
        <taxon>Pterygota</taxon>
        <taxon>Neoptera</taxon>
        <taxon>Endopterygota</taxon>
        <taxon>Lepidoptera</taxon>
        <taxon>Glossata</taxon>
        <taxon>Ditrysia</taxon>
        <taxon>Papilionoidea</taxon>
        <taxon>Papilionidae</taxon>
        <taxon>Parnassiinae</taxon>
        <taxon>Parnassini</taxon>
        <taxon>Parnassius</taxon>
        <taxon>Parnassius</taxon>
    </lineage>
</organism>
<reference evidence="3" key="1">
    <citation type="submission" date="2021-04" db="EMBL/GenBank/DDBJ databases">
        <authorList>
            <person name="Tunstrom K."/>
        </authorList>
    </citation>
    <scope>NUCLEOTIDE SEQUENCE</scope>
</reference>
<keyword evidence="1" id="KW-0175">Coiled coil</keyword>
<protein>
    <submittedName>
        <fullName evidence="3">(apollo) hypothetical protein</fullName>
    </submittedName>
</protein>
<feature type="compositionally biased region" description="Polar residues" evidence="2">
    <location>
        <begin position="15"/>
        <end position="40"/>
    </location>
</feature>
<name>A0A8S3Y2S2_PARAO</name>
<evidence type="ECO:0000313" key="3">
    <source>
        <dbReference type="EMBL" id="CAG5051149.1"/>
    </source>
</evidence>
<feature type="region of interest" description="Disordered" evidence="2">
    <location>
        <begin position="1709"/>
        <end position="1734"/>
    </location>
</feature>